<dbReference type="InterPro" id="IPR001932">
    <property type="entry name" value="PPM-type_phosphatase-like_dom"/>
</dbReference>
<evidence type="ECO:0000259" key="2">
    <source>
        <dbReference type="PROSITE" id="PS51746"/>
    </source>
</evidence>
<keyword evidence="1" id="KW-0378">Hydrolase</keyword>
<keyword evidence="1" id="KW-0904">Protein phosphatase</keyword>
<dbReference type="PROSITE" id="PS51746">
    <property type="entry name" value="PPM_2"/>
    <property type="match status" value="1"/>
</dbReference>
<dbReference type="AlphaFoldDB" id="A0A9P8PG51"/>
<comment type="catalytic activity">
    <reaction evidence="1">
        <text>O-phospho-L-threonyl-[protein] + H2O = L-threonyl-[protein] + phosphate</text>
        <dbReference type="Rhea" id="RHEA:47004"/>
        <dbReference type="Rhea" id="RHEA-COMP:11060"/>
        <dbReference type="Rhea" id="RHEA-COMP:11605"/>
        <dbReference type="ChEBI" id="CHEBI:15377"/>
        <dbReference type="ChEBI" id="CHEBI:30013"/>
        <dbReference type="ChEBI" id="CHEBI:43474"/>
        <dbReference type="ChEBI" id="CHEBI:61977"/>
        <dbReference type="EC" id="3.1.3.16"/>
    </reaction>
</comment>
<gene>
    <name evidence="3" type="ORF">WICMUC_004612</name>
</gene>
<proteinExistence type="inferred from homology"/>
<dbReference type="Gene3D" id="3.60.40.10">
    <property type="entry name" value="PPM-type phosphatase domain"/>
    <property type="match status" value="1"/>
</dbReference>
<reference evidence="3" key="2">
    <citation type="submission" date="2021-01" db="EMBL/GenBank/DDBJ databases">
        <authorList>
            <person name="Schikora-Tamarit M.A."/>
        </authorList>
    </citation>
    <scope>NUCLEOTIDE SEQUENCE</scope>
    <source>
        <strain evidence="3">CBS6341</strain>
    </source>
</reference>
<dbReference type="OrthoDB" id="25675at2759"/>
<dbReference type="Pfam" id="PF13672">
    <property type="entry name" value="PP2C_2"/>
    <property type="match status" value="1"/>
</dbReference>
<comment type="catalytic activity">
    <reaction evidence="1">
        <text>O-phospho-L-seryl-[protein] + H2O = L-seryl-[protein] + phosphate</text>
        <dbReference type="Rhea" id="RHEA:20629"/>
        <dbReference type="Rhea" id="RHEA-COMP:9863"/>
        <dbReference type="Rhea" id="RHEA-COMP:11604"/>
        <dbReference type="ChEBI" id="CHEBI:15377"/>
        <dbReference type="ChEBI" id="CHEBI:29999"/>
        <dbReference type="ChEBI" id="CHEBI:43474"/>
        <dbReference type="ChEBI" id="CHEBI:83421"/>
        <dbReference type="EC" id="3.1.3.16"/>
    </reaction>
</comment>
<accession>A0A9P8PG51</accession>
<dbReference type="SMART" id="SM00332">
    <property type="entry name" value="PP2Cc"/>
    <property type="match status" value="1"/>
</dbReference>
<dbReference type="EMBL" id="JAEUBF010001278">
    <property type="protein sequence ID" value="KAH3671432.1"/>
    <property type="molecule type" value="Genomic_DNA"/>
</dbReference>
<dbReference type="SUPFAM" id="SSF81606">
    <property type="entry name" value="PP2C-like"/>
    <property type="match status" value="1"/>
</dbReference>
<dbReference type="PANTHER" id="PTHR12320:SF1">
    <property type="entry name" value="PROTEIN PHOSPHATASE PTC7 HOMOLOG"/>
    <property type="match status" value="1"/>
</dbReference>
<dbReference type="GO" id="GO:0004722">
    <property type="term" value="F:protein serine/threonine phosphatase activity"/>
    <property type="evidence" value="ECO:0007669"/>
    <property type="project" value="UniProtKB-EC"/>
</dbReference>
<comment type="cofactor">
    <cofactor evidence="1">
        <name>Mg(2+)</name>
        <dbReference type="ChEBI" id="CHEBI:18420"/>
    </cofactor>
</comment>
<dbReference type="InterPro" id="IPR039123">
    <property type="entry name" value="PPTC7"/>
</dbReference>
<dbReference type="EC" id="3.1.3.16" evidence="1"/>
<keyword evidence="1" id="KW-0479">Metal-binding</keyword>
<comment type="caution">
    <text evidence="3">The sequence shown here is derived from an EMBL/GenBank/DDBJ whole genome shotgun (WGS) entry which is preliminary data.</text>
</comment>
<comment type="similarity">
    <text evidence="1">Belongs to the PP2C family.</text>
</comment>
<dbReference type="CDD" id="cd00143">
    <property type="entry name" value="PP2Cc"/>
    <property type="match status" value="1"/>
</dbReference>
<dbReference type="GO" id="GO:0046872">
    <property type="term" value="F:metal ion binding"/>
    <property type="evidence" value="ECO:0007669"/>
    <property type="project" value="UniProtKB-UniRule"/>
</dbReference>
<organism evidence="3 4">
    <name type="scientific">Wickerhamomyces mucosus</name>
    <dbReference type="NCBI Taxonomy" id="1378264"/>
    <lineage>
        <taxon>Eukaryota</taxon>
        <taxon>Fungi</taxon>
        <taxon>Dikarya</taxon>
        <taxon>Ascomycota</taxon>
        <taxon>Saccharomycotina</taxon>
        <taxon>Saccharomycetes</taxon>
        <taxon>Phaffomycetales</taxon>
        <taxon>Wickerhamomycetaceae</taxon>
        <taxon>Wickerhamomyces</taxon>
    </lineage>
</organism>
<keyword evidence="1" id="KW-0464">Manganese</keyword>
<dbReference type="InterPro" id="IPR036457">
    <property type="entry name" value="PPM-type-like_dom_sf"/>
</dbReference>
<evidence type="ECO:0000313" key="3">
    <source>
        <dbReference type="EMBL" id="KAH3671432.1"/>
    </source>
</evidence>
<comment type="cofactor">
    <cofactor evidence="1">
        <name>Mn(2+)</name>
        <dbReference type="ChEBI" id="CHEBI:29035"/>
    </cofactor>
</comment>
<keyword evidence="1" id="KW-0460">Magnesium</keyword>
<reference evidence="3" key="1">
    <citation type="journal article" date="2021" name="Open Biol.">
        <title>Shared evolutionary footprints suggest mitochondrial oxidative damage underlies multiple complex I losses in fungi.</title>
        <authorList>
            <person name="Schikora-Tamarit M.A."/>
            <person name="Marcet-Houben M."/>
            <person name="Nosek J."/>
            <person name="Gabaldon T."/>
        </authorList>
    </citation>
    <scope>NUCLEOTIDE SEQUENCE</scope>
    <source>
        <strain evidence="3">CBS6341</strain>
    </source>
</reference>
<dbReference type="Proteomes" id="UP000769528">
    <property type="component" value="Unassembled WGS sequence"/>
</dbReference>
<evidence type="ECO:0000256" key="1">
    <source>
        <dbReference type="RuleBase" id="RU366020"/>
    </source>
</evidence>
<feature type="domain" description="PPM-type phosphatase" evidence="2">
    <location>
        <begin position="87"/>
        <end position="351"/>
    </location>
</feature>
<sequence length="357" mass="39677">MKSSNGRALSFKNFIESFKGLSQKQIPQSTEKDAPSISSLNGSKLAITDSKYIGTPDRFRFHTAFQSYCHHGSTPLVTSLMDLADSSSSVSLLPRRRLYGNPFETLSIKSGDDSMIISPNLVGVADGVSGYSGSHSDSGLFARSLLENISRYLTELSVKSSRNLSLITDGEFEKSLDSSFEDALKIMDLENLKGSSTLLIAMIIDADLKILNIGDSKIFIIRNKEIVYSNQEQYISKLCPEQIGTNNFSKFPSTIVKIDTFKLKEEDLILIASDGLTDNLYPDEILEFLNSNLNDQKNNLQKVINKLLYKTKSIAFDSYCVTPYVEKINELNKEFITGGKLDDISVSLSKVSINYRN</sequence>
<protein>
    <recommendedName>
        <fullName evidence="1">Protein phosphatase</fullName>
        <ecNumber evidence="1">3.1.3.16</ecNumber>
    </recommendedName>
</protein>
<dbReference type="PANTHER" id="PTHR12320">
    <property type="entry name" value="PROTEIN PHOSPHATASE 2C"/>
    <property type="match status" value="1"/>
</dbReference>
<name>A0A9P8PG51_9ASCO</name>
<keyword evidence="4" id="KW-1185">Reference proteome</keyword>
<evidence type="ECO:0000313" key="4">
    <source>
        <dbReference type="Proteomes" id="UP000769528"/>
    </source>
</evidence>
<dbReference type="SMART" id="SM00331">
    <property type="entry name" value="PP2C_SIG"/>
    <property type="match status" value="1"/>
</dbReference>